<reference evidence="1 2" key="1">
    <citation type="submission" date="2018-06" db="EMBL/GenBank/DDBJ databases">
        <title>Genomic Encyclopedia of Type Strains, Phase III (KMG-III): the genomes of soil and plant-associated and newly described type strains.</title>
        <authorList>
            <person name="Whitman W."/>
        </authorList>
    </citation>
    <scope>NUCLEOTIDE SEQUENCE [LARGE SCALE GENOMIC DNA]</scope>
    <source>
        <strain evidence="1 2">CECT 7732</strain>
    </source>
</reference>
<evidence type="ECO:0000313" key="2">
    <source>
        <dbReference type="Proteomes" id="UP000252086"/>
    </source>
</evidence>
<accession>A0A366CV54</accession>
<name>A0A366CV54_9GAMM</name>
<protein>
    <submittedName>
        <fullName evidence="1">Uncharacterized protein</fullName>
    </submittedName>
</protein>
<sequence length="62" mass="7230">MRGVRRILSHSSGCTLSNLGLFTVSMDILTPKSEMHSFFDTSYTDFKKYRDFSHFPRVLRVL</sequence>
<evidence type="ECO:0000313" key="1">
    <source>
        <dbReference type="EMBL" id="RBO80190.1"/>
    </source>
</evidence>
<comment type="caution">
    <text evidence="1">The sequence shown here is derived from an EMBL/GenBank/DDBJ whole genome shotgun (WGS) entry which is preliminary data.</text>
</comment>
<dbReference type="Proteomes" id="UP000252086">
    <property type="component" value="Unassembled WGS sequence"/>
</dbReference>
<dbReference type="EMBL" id="QNRF01000008">
    <property type="protein sequence ID" value="RBO80190.1"/>
    <property type="molecule type" value="Genomic_DNA"/>
</dbReference>
<dbReference type="AlphaFoldDB" id="A0A366CV54"/>
<keyword evidence="2" id="KW-1185">Reference proteome</keyword>
<proteinExistence type="predicted"/>
<organism evidence="1 2">
    <name type="scientific">Marinomonas aquiplantarum</name>
    <dbReference type="NCBI Taxonomy" id="491951"/>
    <lineage>
        <taxon>Bacteria</taxon>
        <taxon>Pseudomonadati</taxon>
        <taxon>Pseudomonadota</taxon>
        <taxon>Gammaproteobacteria</taxon>
        <taxon>Oceanospirillales</taxon>
        <taxon>Oceanospirillaceae</taxon>
        <taxon>Marinomonas</taxon>
    </lineage>
</organism>
<gene>
    <name evidence="1" type="ORF">DFP76_10853</name>
</gene>